<dbReference type="AlphaFoldDB" id="A0A3E1ND17"/>
<evidence type="ECO:0000256" key="1">
    <source>
        <dbReference type="SAM" id="MobiDB-lite"/>
    </source>
</evidence>
<dbReference type="Pfam" id="PF14100">
    <property type="entry name" value="DUF6807"/>
    <property type="match status" value="1"/>
</dbReference>
<gene>
    <name evidence="2" type="ORF">DXN05_23775</name>
</gene>
<feature type="region of interest" description="Disordered" evidence="1">
    <location>
        <begin position="211"/>
        <end position="230"/>
    </location>
</feature>
<name>A0A3E1ND17_9BACT</name>
<evidence type="ECO:0008006" key="4">
    <source>
        <dbReference type="Google" id="ProtNLM"/>
    </source>
</evidence>
<dbReference type="InterPro" id="IPR029475">
    <property type="entry name" value="DUF6807"/>
</dbReference>
<evidence type="ECO:0000313" key="2">
    <source>
        <dbReference type="EMBL" id="RFM25731.1"/>
    </source>
</evidence>
<proteinExistence type="predicted"/>
<protein>
    <recommendedName>
        <fullName evidence="4">Methane oxygenase PmoA</fullName>
    </recommendedName>
</protein>
<comment type="caution">
    <text evidence="2">The sequence shown here is derived from an EMBL/GenBank/DDBJ whole genome shotgun (WGS) entry which is preliminary data.</text>
</comment>
<sequence>MKSIYLLHGYLLCFLVSDSAFFRNNDNARIQVTDNPATHEVQVTIDNQPFTSFLYSDSLAKPILFPIYAPGEIVVTRGFPLAPRTGESPDHPHHEGLWLNYESVNGLDFWNNSYAIPPEKRNSYGAIKRTAVTNTSSGTTGELSYTANWVNMQQQVLLTENTRFVFSTKEDARIIDRITTLTAQQQEVHFADTKDGLLGLRVTRELELPSNKPQQFTDAHGNITTVQPGPAVANGDYLTSEGKKGDDAWSSRGKWCLLYGKKNNTPLSIAIIDHPQNPGYPTYWHARGYGLFAANPLGQKVFSKGKDSLELSVQPGKAVTFRYRIVVAAGKNYLSQQRLNEWSDAFAKEF</sequence>
<dbReference type="RefSeq" id="WP_116849809.1">
    <property type="nucleotide sequence ID" value="NZ_QTJU01000016.1"/>
</dbReference>
<feature type="compositionally biased region" description="Polar residues" evidence="1">
    <location>
        <begin position="211"/>
        <end position="227"/>
    </location>
</feature>
<dbReference type="OrthoDB" id="2540540at2"/>
<reference evidence="2 3" key="1">
    <citation type="submission" date="2018-08" db="EMBL/GenBank/DDBJ databases">
        <title>Chitinophagaceae sp. K23C18032701, a novel bacterium isolated from forest soil.</title>
        <authorList>
            <person name="Wang C."/>
        </authorList>
    </citation>
    <scope>NUCLEOTIDE SEQUENCE [LARGE SCALE GENOMIC DNA]</scope>
    <source>
        <strain evidence="2 3">K23C18032701</strain>
    </source>
</reference>
<dbReference type="Proteomes" id="UP000261284">
    <property type="component" value="Unassembled WGS sequence"/>
</dbReference>
<dbReference type="EMBL" id="QTJU01000016">
    <property type="protein sequence ID" value="RFM25731.1"/>
    <property type="molecule type" value="Genomic_DNA"/>
</dbReference>
<accession>A0A3E1ND17</accession>
<organism evidence="2 3">
    <name type="scientific">Deminuibacter soli</name>
    <dbReference type="NCBI Taxonomy" id="2291815"/>
    <lineage>
        <taxon>Bacteria</taxon>
        <taxon>Pseudomonadati</taxon>
        <taxon>Bacteroidota</taxon>
        <taxon>Chitinophagia</taxon>
        <taxon>Chitinophagales</taxon>
        <taxon>Chitinophagaceae</taxon>
        <taxon>Deminuibacter</taxon>
    </lineage>
</organism>
<evidence type="ECO:0000313" key="3">
    <source>
        <dbReference type="Proteomes" id="UP000261284"/>
    </source>
</evidence>
<keyword evidence="3" id="KW-1185">Reference proteome</keyword>